<feature type="region of interest" description="Disordered" evidence="1">
    <location>
        <begin position="102"/>
        <end position="125"/>
    </location>
</feature>
<feature type="region of interest" description="Disordered" evidence="1">
    <location>
        <begin position="353"/>
        <end position="375"/>
    </location>
</feature>
<gene>
    <name evidence="2" type="ORF">JHC10_00830</name>
    <name evidence="3" type="ORF">JHC11_12710</name>
</gene>
<dbReference type="AlphaFoldDB" id="A0A8I1KK75"/>
<dbReference type="Proteomes" id="UP000621390">
    <property type="component" value="Unassembled WGS sequence"/>
</dbReference>
<organism evidence="3 4">
    <name type="scientific">Idiomarina abyssalis</name>
    <dbReference type="NCBI Taxonomy" id="86102"/>
    <lineage>
        <taxon>Bacteria</taxon>
        <taxon>Pseudomonadati</taxon>
        <taxon>Pseudomonadota</taxon>
        <taxon>Gammaproteobacteria</taxon>
        <taxon>Alteromonadales</taxon>
        <taxon>Idiomarinaceae</taxon>
        <taxon>Idiomarina</taxon>
    </lineage>
</organism>
<keyword evidence="5" id="KW-1185">Reference proteome</keyword>
<accession>A0A8I1KK75</accession>
<evidence type="ECO:0000313" key="2">
    <source>
        <dbReference type="EMBL" id="MBJ7265477.1"/>
    </source>
</evidence>
<name>A0A8I1KK75_9GAMM</name>
<sequence length="375" mass="41363">MTKKNDTPNKSRRSTLKKVAAGSALGLFGGLLLSKPRKADAFVWEIPQAVIAFFRTTKEYYDEFLKEWVDKAKELSDMYTKDPVGAVASVVSDSANELANAIDESEYRREVAPPPSDQCAGENAGKAKTYSRILHDETEKKNASESLQQFADAIVDGRNAAKSLREHINQRLGSQTIEGALESLNGIVFIGDRGYEKAQSMDSFVFALMSRSKVQLALRTKDNAYSVSRAGQLQARLSTVEENLNFIKMRRVRTKAAYEQAYLSALPYEQSILHTLSSEEGISEVDLENFQIARTHASADWQDWVAESPSATALTKELLLLKTEGNDLDSKILDVQRRIAQVSAISALSATETENSPSGSYAHANTMNQGAYESV</sequence>
<dbReference type="PROSITE" id="PS51318">
    <property type="entry name" value="TAT"/>
    <property type="match status" value="1"/>
</dbReference>
<dbReference type="RefSeq" id="WP_199493284.1">
    <property type="nucleotide sequence ID" value="NZ_JAEMOP010000009.1"/>
</dbReference>
<dbReference type="EMBL" id="JAEMOP010000009">
    <property type="protein sequence ID" value="MBJ7316849.1"/>
    <property type="molecule type" value="Genomic_DNA"/>
</dbReference>
<evidence type="ECO:0000313" key="4">
    <source>
        <dbReference type="Proteomes" id="UP000621390"/>
    </source>
</evidence>
<proteinExistence type="predicted"/>
<dbReference type="Proteomes" id="UP000655994">
    <property type="component" value="Unassembled WGS sequence"/>
</dbReference>
<comment type="caution">
    <text evidence="3">The sequence shown here is derived from an EMBL/GenBank/DDBJ whole genome shotgun (WGS) entry which is preliminary data.</text>
</comment>
<evidence type="ECO:0000313" key="3">
    <source>
        <dbReference type="EMBL" id="MBJ7316849.1"/>
    </source>
</evidence>
<dbReference type="InterPro" id="IPR006311">
    <property type="entry name" value="TAT_signal"/>
</dbReference>
<reference evidence="3 5" key="1">
    <citation type="submission" date="2020-09" db="EMBL/GenBank/DDBJ databases">
        <title>Draft Genomes of Bacterial Isolates from North Pond Shallow Sediments.</title>
        <authorList>
            <person name="Kiel Reese B."/>
            <person name="Mullis M."/>
            <person name="Weisend R.E."/>
        </authorList>
    </citation>
    <scope>NUCLEOTIDE SEQUENCE</scope>
    <source>
        <strain evidence="3">KJE-2</strain>
        <strain evidence="2 5">KJE-3</strain>
    </source>
</reference>
<protein>
    <submittedName>
        <fullName evidence="3">Uncharacterized protein</fullName>
    </submittedName>
</protein>
<dbReference type="EMBL" id="JAEMOS010000002">
    <property type="protein sequence ID" value="MBJ7265477.1"/>
    <property type="molecule type" value="Genomic_DNA"/>
</dbReference>
<evidence type="ECO:0000256" key="1">
    <source>
        <dbReference type="SAM" id="MobiDB-lite"/>
    </source>
</evidence>
<evidence type="ECO:0000313" key="5">
    <source>
        <dbReference type="Proteomes" id="UP000655994"/>
    </source>
</evidence>